<organism evidence="10 12">
    <name type="scientific">Budvicia aquatica</name>
    <dbReference type="NCBI Taxonomy" id="82979"/>
    <lineage>
        <taxon>Bacteria</taxon>
        <taxon>Pseudomonadati</taxon>
        <taxon>Pseudomonadota</taxon>
        <taxon>Gammaproteobacteria</taxon>
        <taxon>Enterobacterales</taxon>
        <taxon>Budviciaceae</taxon>
        <taxon>Budvicia</taxon>
    </lineage>
</organism>
<sequence>MLDDTQSILLIDDDADVLQAYSALLQQEGYQVYPCSNPLLAQDLIPDNWPGIIISDVCMPEISGLALLEQLHAADNQLPVLMITGHGDVPMAVEAVKKGAYDFLQKPVNPVQLLALIKKALTERRDLIEQREWRKEQLGQHLIGRSGWMRNLRQQLATLAETDLPVCLYGELGTGRMMAAKYLHRLSALRDNPLICQELTSGTEQPLHQWIELAHGGSLLLRNIEYLSQQNQRYLTQLQDRQAERHFRLIVTSQLPPAELAARQLLIPELYYLFSMTQIECVPLSKRPGDIEDLFRHYLINACKRLNRQLPQLGDAFMKKLTTRLWPGNVRELANAAELVAVGVLPMVGPVNTLATDADPTPLDERIENYERRIIIEALNIHQGRINDVAEYFQIPRKKLYLRMKKYGIDKMDYRY</sequence>
<dbReference type="GO" id="GO:0006355">
    <property type="term" value="P:regulation of DNA-templated transcription"/>
    <property type="evidence" value="ECO:0007669"/>
    <property type="project" value="InterPro"/>
</dbReference>
<dbReference type="InterPro" id="IPR025944">
    <property type="entry name" value="Sigma_54_int_dom_CS"/>
</dbReference>
<dbReference type="Pfam" id="PF00072">
    <property type="entry name" value="Response_reg"/>
    <property type="match status" value="1"/>
</dbReference>
<dbReference type="InterPro" id="IPR009057">
    <property type="entry name" value="Homeodomain-like_sf"/>
</dbReference>
<evidence type="ECO:0000313" key="13">
    <source>
        <dbReference type="Proteomes" id="UP000373449"/>
    </source>
</evidence>
<keyword evidence="3" id="KW-0067">ATP-binding</keyword>
<evidence type="ECO:0000313" key="12">
    <source>
        <dbReference type="Proteomes" id="UP000224974"/>
    </source>
</evidence>
<keyword evidence="12" id="KW-1185">Reference proteome</keyword>
<dbReference type="SMART" id="SM00448">
    <property type="entry name" value="REC"/>
    <property type="match status" value="1"/>
</dbReference>
<dbReference type="EMBL" id="PDDX01000001">
    <property type="protein sequence ID" value="PHI29294.1"/>
    <property type="molecule type" value="Genomic_DNA"/>
</dbReference>
<evidence type="ECO:0000256" key="4">
    <source>
        <dbReference type="ARBA" id="ARBA00023012"/>
    </source>
</evidence>
<evidence type="ECO:0000259" key="9">
    <source>
        <dbReference type="PROSITE" id="PS50110"/>
    </source>
</evidence>
<dbReference type="Proteomes" id="UP000373449">
    <property type="component" value="Unassembled WGS sequence"/>
</dbReference>
<evidence type="ECO:0000259" key="8">
    <source>
        <dbReference type="PROSITE" id="PS50045"/>
    </source>
</evidence>
<name>A0A2C6DKK1_9GAMM</name>
<feature type="modified residue" description="4-aspartylphosphate" evidence="7">
    <location>
        <position position="56"/>
    </location>
</feature>
<dbReference type="Gene3D" id="3.40.50.2300">
    <property type="match status" value="1"/>
</dbReference>
<evidence type="ECO:0000256" key="5">
    <source>
        <dbReference type="ARBA" id="ARBA00023015"/>
    </source>
</evidence>
<protein>
    <submittedName>
        <fullName evidence="11">C4-dicarboxylate transport transcriptional regulatory protein dctD</fullName>
    </submittedName>
    <submittedName>
        <fullName evidence="10">Sigma-54-dependent Fis family transcriptional regulator</fullName>
    </submittedName>
</protein>
<keyword evidence="4" id="KW-0902">Two-component regulatory system</keyword>
<keyword evidence="6" id="KW-0804">Transcription</keyword>
<dbReference type="GO" id="GO:0005524">
    <property type="term" value="F:ATP binding"/>
    <property type="evidence" value="ECO:0007669"/>
    <property type="project" value="UniProtKB-KW"/>
</dbReference>
<dbReference type="SUPFAM" id="SSF46689">
    <property type="entry name" value="Homeodomain-like"/>
    <property type="match status" value="1"/>
</dbReference>
<dbReference type="SUPFAM" id="SSF52172">
    <property type="entry name" value="CheY-like"/>
    <property type="match status" value="1"/>
</dbReference>
<dbReference type="AlphaFoldDB" id="A0A2C6DKK1"/>
<dbReference type="PANTHER" id="PTHR32071:SF29">
    <property type="entry name" value="PHOSPHOGLYCERATE TRANSPORT SYSTEM TRANSCRIPTIONAL REGULATORY PROTEIN PGTA"/>
    <property type="match status" value="1"/>
</dbReference>
<keyword evidence="1 7" id="KW-0597">Phosphoprotein</keyword>
<dbReference type="FunFam" id="3.40.50.2300:FF:000018">
    <property type="entry name" value="DNA-binding transcriptional regulator NtrC"/>
    <property type="match status" value="1"/>
</dbReference>
<dbReference type="GO" id="GO:0043565">
    <property type="term" value="F:sequence-specific DNA binding"/>
    <property type="evidence" value="ECO:0007669"/>
    <property type="project" value="InterPro"/>
</dbReference>
<reference evidence="11 13" key="3">
    <citation type="submission" date="2019-03" db="EMBL/GenBank/DDBJ databases">
        <authorList>
            <consortium name="Pathogen Informatics"/>
        </authorList>
    </citation>
    <scope>NUCLEOTIDE SEQUENCE [LARGE SCALE GENOMIC DNA]</scope>
    <source>
        <strain evidence="11 13">NCTC12282</strain>
    </source>
</reference>
<dbReference type="InterPro" id="IPR027417">
    <property type="entry name" value="P-loop_NTPase"/>
</dbReference>
<dbReference type="InterPro" id="IPR002197">
    <property type="entry name" value="HTH_Fis"/>
</dbReference>
<reference evidence="10" key="2">
    <citation type="submission" date="2017-09" db="EMBL/GenBank/DDBJ databases">
        <title>FDA dAtabase for Regulatory Grade micrObial Sequences (FDA-ARGOS): Supporting development and validation of Infectious Disease Dx tests.</title>
        <authorList>
            <person name="Minogue T."/>
            <person name="Wolcott M."/>
            <person name="Wasieloski L."/>
            <person name="Aguilar W."/>
            <person name="Moore D."/>
            <person name="Tallon L.J."/>
            <person name="Sadzewicz L."/>
            <person name="Ott S."/>
            <person name="Zhao X."/>
            <person name="Nagaraj S."/>
            <person name="Vavikolanu K."/>
            <person name="Aluvathingal J."/>
            <person name="Nadendla S."/>
            <person name="Sichtig H."/>
        </authorList>
    </citation>
    <scope>NUCLEOTIDE SEQUENCE</scope>
    <source>
        <strain evidence="10">FDAARGOS_387</strain>
    </source>
</reference>
<dbReference type="Pfam" id="PF02954">
    <property type="entry name" value="HTH_8"/>
    <property type="match status" value="1"/>
</dbReference>
<dbReference type="PANTHER" id="PTHR32071">
    <property type="entry name" value="TRANSCRIPTIONAL REGULATORY PROTEIN"/>
    <property type="match status" value="1"/>
</dbReference>
<dbReference type="GO" id="GO:0000160">
    <property type="term" value="P:phosphorelay signal transduction system"/>
    <property type="evidence" value="ECO:0007669"/>
    <property type="project" value="UniProtKB-KW"/>
</dbReference>
<evidence type="ECO:0000256" key="1">
    <source>
        <dbReference type="ARBA" id="ARBA00022553"/>
    </source>
</evidence>
<dbReference type="Proteomes" id="UP000224974">
    <property type="component" value="Unassembled WGS sequence"/>
</dbReference>
<dbReference type="PROSITE" id="PS50110">
    <property type="entry name" value="RESPONSE_REGULATORY"/>
    <property type="match status" value="1"/>
</dbReference>
<dbReference type="Gene3D" id="1.10.8.60">
    <property type="match status" value="1"/>
</dbReference>
<dbReference type="InterPro" id="IPR001789">
    <property type="entry name" value="Sig_transdc_resp-reg_receiver"/>
</dbReference>
<dbReference type="CDD" id="cd17549">
    <property type="entry name" value="REC_DctD-like"/>
    <property type="match status" value="1"/>
</dbReference>
<dbReference type="PROSITE" id="PS00688">
    <property type="entry name" value="SIGMA54_INTERACT_3"/>
    <property type="match status" value="1"/>
</dbReference>
<evidence type="ECO:0000256" key="6">
    <source>
        <dbReference type="ARBA" id="ARBA00023163"/>
    </source>
</evidence>
<evidence type="ECO:0000256" key="7">
    <source>
        <dbReference type="PROSITE-ProRule" id="PRU00169"/>
    </source>
</evidence>
<dbReference type="PROSITE" id="PS50045">
    <property type="entry name" value="SIGMA54_INTERACT_4"/>
    <property type="match status" value="1"/>
</dbReference>
<dbReference type="Pfam" id="PF25601">
    <property type="entry name" value="AAA_lid_14"/>
    <property type="match status" value="1"/>
</dbReference>
<feature type="domain" description="Sigma-54 factor interaction" evidence="8">
    <location>
        <begin position="142"/>
        <end position="342"/>
    </location>
</feature>
<evidence type="ECO:0000256" key="3">
    <source>
        <dbReference type="ARBA" id="ARBA00022840"/>
    </source>
</evidence>
<dbReference type="InterPro" id="IPR011006">
    <property type="entry name" value="CheY-like_superfamily"/>
</dbReference>
<dbReference type="OrthoDB" id="9802186at2"/>
<dbReference type="InterPro" id="IPR002078">
    <property type="entry name" value="Sigma_54_int"/>
</dbReference>
<feature type="domain" description="Response regulatory" evidence="9">
    <location>
        <begin position="7"/>
        <end position="121"/>
    </location>
</feature>
<dbReference type="SUPFAM" id="SSF52540">
    <property type="entry name" value="P-loop containing nucleoside triphosphate hydrolases"/>
    <property type="match status" value="1"/>
</dbReference>
<dbReference type="InterPro" id="IPR058031">
    <property type="entry name" value="AAA_lid_NorR"/>
</dbReference>
<dbReference type="STRING" id="1111728.GCA_000427805_01623"/>
<evidence type="ECO:0000256" key="2">
    <source>
        <dbReference type="ARBA" id="ARBA00022741"/>
    </source>
</evidence>
<accession>A0A2C6DKK1</accession>
<dbReference type="RefSeq" id="WP_029094627.1">
    <property type="nucleotide sequence ID" value="NZ_BRLG01000007.1"/>
</dbReference>
<gene>
    <name evidence="11" type="primary">dctD_1</name>
    <name evidence="10" type="ORF">CRN84_08145</name>
    <name evidence="11" type="ORF">NCTC12282_02456</name>
</gene>
<keyword evidence="5" id="KW-0805">Transcription regulation</keyword>
<keyword evidence="2" id="KW-0547">Nucleotide-binding</keyword>
<reference evidence="12" key="1">
    <citation type="submission" date="2017-09" db="EMBL/GenBank/DDBJ databases">
        <title>FDA dAtabase for Regulatory Grade micrObial Sequences (FDA-ARGOS): Supporting development and validation of Infectious Disease Dx tests.</title>
        <authorList>
            <person name="Minogue T."/>
            <person name="Wolcott M."/>
            <person name="Wasieloski L."/>
            <person name="Aguilar W."/>
            <person name="Moore D."/>
            <person name="Tallon L."/>
            <person name="Sadzewicz L."/>
            <person name="Ott S."/>
            <person name="Zhao X."/>
            <person name="Nagaraj S."/>
            <person name="Vavikolanu K."/>
            <person name="Aluvathingal J."/>
            <person name="Nadendla S."/>
            <person name="Sichtig H."/>
        </authorList>
    </citation>
    <scope>NUCLEOTIDE SEQUENCE [LARGE SCALE GENOMIC DNA]</scope>
    <source>
        <strain evidence="12">FDAARGOS_387</strain>
    </source>
</reference>
<proteinExistence type="predicted"/>
<dbReference type="Pfam" id="PF14532">
    <property type="entry name" value="Sigma54_activ_2"/>
    <property type="match status" value="1"/>
</dbReference>
<evidence type="ECO:0000313" key="10">
    <source>
        <dbReference type="EMBL" id="PHI29294.1"/>
    </source>
</evidence>
<evidence type="ECO:0000313" key="11">
    <source>
        <dbReference type="EMBL" id="VFS47518.1"/>
    </source>
</evidence>
<dbReference type="Gene3D" id="3.40.50.300">
    <property type="entry name" value="P-loop containing nucleotide triphosphate hydrolases"/>
    <property type="match status" value="1"/>
</dbReference>
<dbReference type="EMBL" id="CAADJA010000002">
    <property type="protein sequence ID" value="VFS47518.1"/>
    <property type="molecule type" value="Genomic_DNA"/>
</dbReference>
<dbReference type="Gene3D" id="1.10.10.60">
    <property type="entry name" value="Homeodomain-like"/>
    <property type="match status" value="1"/>
</dbReference>
<dbReference type="NCBIfam" id="NF047793">
    <property type="entry name" value="ResRegPgtA"/>
    <property type="match status" value="1"/>
</dbReference>